<evidence type="ECO:0000256" key="1">
    <source>
        <dbReference type="SAM" id="MobiDB-lite"/>
    </source>
</evidence>
<protein>
    <submittedName>
        <fullName evidence="4">Uncharacterized protein</fullName>
    </submittedName>
</protein>
<gene>
    <name evidence="4" type="ORF">OS493_035970</name>
</gene>
<accession>A0A9X0CJR8</accession>
<proteinExistence type="predicted"/>
<name>A0A9X0CJR8_9CNID</name>
<feature type="compositionally biased region" description="Low complexity" evidence="1">
    <location>
        <begin position="606"/>
        <end position="615"/>
    </location>
</feature>
<evidence type="ECO:0000256" key="2">
    <source>
        <dbReference type="SAM" id="Phobius"/>
    </source>
</evidence>
<feature type="compositionally biased region" description="Polar residues" evidence="1">
    <location>
        <begin position="343"/>
        <end position="376"/>
    </location>
</feature>
<dbReference type="Proteomes" id="UP001163046">
    <property type="component" value="Unassembled WGS sequence"/>
</dbReference>
<comment type="caution">
    <text evidence="4">The sequence shown here is derived from an EMBL/GenBank/DDBJ whole genome shotgun (WGS) entry which is preliminary data.</text>
</comment>
<feature type="compositionally biased region" description="Polar residues" evidence="1">
    <location>
        <begin position="585"/>
        <end position="594"/>
    </location>
</feature>
<reference evidence="4" key="1">
    <citation type="submission" date="2023-01" db="EMBL/GenBank/DDBJ databases">
        <title>Genome assembly of the deep-sea coral Lophelia pertusa.</title>
        <authorList>
            <person name="Herrera S."/>
            <person name="Cordes E."/>
        </authorList>
    </citation>
    <scope>NUCLEOTIDE SEQUENCE</scope>
    <source>
        <strain evidence="4">USNM1676648</strain>
        <tissue evidence="4">Polyp</tissue>
    </source>
</reference>
<feature type="signal peptide" evidence="3">
    <location>
        <begin position="1"/>
        <end position="24"/>
    </location>
</feature>
<organism evidence="4 5">
    <name type="scientific">Desmophyllum pertusum</name>
    <dbReference type="NCBI Taxonomy" id="174260"/>
    <lineage>
        <taxon>Eukaryota</taxon>
        <taxon>Metazoa</taxon>
        <taxon>Cnidaria</taxon>
        <taxon>Anthozoa</taxon>
        <taxon>Hexacorallia</taxon>
        <taxon>Scleractinia</taxon>
        <taxon>Caryophylliina</taxon>
        <taxon>Caryophylliidae</taxon>
        <taxon>Desmophyllum</taxon>
    </lineage>
</organism>
<keyword evidence="3" id="KW-0732">Signal</keyword>
<evidence type="ECO:0000256" key="3">
    <source>
        <dbReference type="SAM" id="SignalP"/>
    </source>
</evidence>
<evidence type="ECO:0000313" key="4">
    <source>
        <dbReference type="EMBL" id="KAJ7351710.1"/>
    </source>
</evidence>
<feature type="region of interest" description="Disordered" evidence="1">
    <location>
        <begin position="338"/>
        <end position="376"/>
    </location>
</feature>
<feature type="transmembrane region" description="Helical" evidence="2">
    <location>
        <begin position="633"/>
        <end position="655"/>
    </location>
</feature>
<feature type="compositionally biased region" description="Basic and acidic residues" evidence="1">
    <location>
        <begin position="619"/>
        <end position="628"/>
    </location>
</feature>
<keyword evidence="2" id="KW-0812">Transmembrane</keyword>
<keyword evidence="5" id="KW-1185">Reference proteome</keyword>
<keyword evidence="2" id="KW-0472">Membrane</keyword>
<keyword evidence="2" id="KW-1133">Transmembrane helix</keyword>
<evidence type="ECO:0000313" key="5">
    <source>
        <dbReference type="Proteomes" id="UP001163046"/>
    </source>
</evidence>
<feature type="chain" id="PRO_5040843002" evidence="3">
    <location>
        <begin position="25"/>
        <end position="1278"/>
    </location>
</feature>
<feature type="compositionally biased region" description="Polar residues" evidence="1">
    <location>
        <begin position="565"/>
        <end position="575"/>
    </location>
</feature>
<feature type="region of interest" description="Disordered" evidence="1">
    <location>
        <begin position="565"/>
        <end position="631"/>
    </location>
</feature>
<sequence length="1278" mass="141418">MKAIVFTLIFQCCITFTFIQLAQGFQISRARHGIDSFNIPASMCHRNRHGINSGRGCKSFSAVNGARNCHCLCPAQNATFTFYNKQWSCLENRIVRRHLYHGCSLTTSFSVENADRRLPTLVSGERRAISVQLFLMPQRWRCKLDIHSSWFMGCQDSRHLLSHYYNAAVKLFKIIRNPPANYFLQVDSSVPVLFRGKIVNLIVECTVSFLGRNFKTRNCLLFKLEGMTTCPATTRTVTTSSTIQPLKTSSTTQPLKIKTSYIAPSTSRITTSYVSTNTAVIQRSSSVPSVPIMSVTPSQALAAPPTISDNAPTVPAFQPTITEISPTATASQSTISEIPLRASASQPTITKISPTATDSQPTITEISPTATDSQSTISEIPLRASASQPTISEISPTILATKPTIFEMLPTTPATELTVTEISPTTSATQPTVSEMLPTTPAPQLTVTEISPTTSATRPTVFEMLPTTLATQLTVTEISPTTSATRPTVSEMLPTTPATQLMVNEISPTTSATQPTVSEMLPMALATQLTVTEISPITSATQPTVSEMLPTALATQLTVTEISPTNSITQPTYSGISPRAPNMLPTASDTSRTPSLLEPKTPNTQPTNLSSNIPPSLSPDRDSGDTGKDSSSVGLTAGLTVTVIASAAIVGLFVYRRRRYSNRRARWNDSVSEVTLDTVMMSTPTNRWAHKPSAERDYYNTVDFKGQTLKASPFEISTWLSACDAPHSQINRSWEDDDNMSHFYAPLDDIQPQVENNQEPIYNALEEPVTNDKPPVDHVLEEDNGRGANKTCNKNVPFHYILAGPHLEATQQPNKSDVISKDEPIYSTVDELDLDSSDINKPIYNVLEKRFLEGSKVPNHYVFVSPDGSFFNPLEEHCPGVSKVPNYDPECKNEPIYNVLEKRYLEGSKVPNHYVFVSPNGVVSNPLEEPCTDASKVPNYDPECKNEPIYNVLEKRYLEGSKVPKHYRYVFISPNGAVSNPLEEPCTDASKVPTYDPECKNEPIYNVLEKRYLEGSKVPKHYRYVFISPNGPVSNPLEVHCPDASEVPNCDDKCTKLPMRYQLLEGRYLEGSKVPKHYRYVLISPNGPVSNPLEEHCPDASEVPNCDDKCTKLPLRYQRLEGRYLEGSEVPDHYVKVSPNGPVFKPSEELNPKAFKGPKYDLNAFEERYLEDSKVPVHYAAIPSNGLFYDKEELTPNDSKVPYHDPKCTNLAVCSVLEECYLEGSEVPDHHRAISQDEPVYNTEDINQNITKGKTFATQPEYNVLEGLYLEGSMETDC</sequence>
<dbReference type="OrthoDB" id="5975489at2759"/>
<dbReference type="EMBL" id="MU827358">
    <property type="protein sequence ID" value="KAJ7351710.1"/>
    <property type="molecule type" value="Genomic_DNA"/>
</dbReference>
<dbReference type="AlphaFoldDB" id="A0A9X0CJR8"/>